<name>A0AA47M5M3_MERPO</name>
<evidence type="ECO:0000256" key="1">
    <source>
        <dbReference type="SAM" id="MobiDB-lite"/>
    </source>
</evidence>
<accession>A0AA47M5M3</accession>
<dbReference type="AlphaFoldDB" id="A0AA47M5M3"/>
<gene>
    <name evidence="2" type="ORF">N1851_030389</name>
</gene>
<reference evidence="2" key="1">
    <citation type="journal article" date="2023" name="Front. Mar. Sci.">
        <title>A new Merluccius polli reference genome to investigate the effects of global change in West African waters.</title>
        <authorList>
            <person name="Mateo J.L."/>
            <person name="Blanco-Fernandez C."/>
            <person name="Garcia-Vazquez E."/>
            <person name="Machado-Schiaffino G."/>
        </authorList>
    </citation>
    <scope>NUCLEOTIDE SEQUENCE</scope>
    <source>
        <strain evidence="2">C29</strain>
        <tissue evidence="2">Fin</tissue>
    </source>
</reference>
<evidence type="ECO:0000313" key="2">
    <source>
        <dbReference type="EMBL" id="KAK0134051.1"/>
    </source>
</evidence>
<dbReference type="Proteomes" id="UP001174136">
    <property type="component" value="Unassembled WGS sequence"/>
</dbReference>
<comment type="caution">
    <text evidence="2">The sequence shown here is derived from an EMBL/GenBank/DDBJ whole genome shotgun (WGS) entry which is preliminary data.</text>
</comment>
<feature type="compositionally biased region" description="Basic and acidic residues" evidence="1">
    <location>
        <begin position="8"/>
        <end position="23"/>
    </location>
</feature>
<feature type="region of interest" description="Disordered" evidence="1">
    <location>
        <begin position="1"/>
        <end position="79"/>
    </location>
</feature>
<dbReference type="EMBL" id="JAOPHQ010005750">
    <property type="protein sequence ID" value="KAK0134051.1"/>
    <property type="molecule type" value="Genomic_DNA"/>
</dbReference>
<sequence length="131" mass="14576">MFRAVFGNRRDGRGKRGEKKAKVDSAGSGKQRKLTKGVSISLPSSPLLPRQDYLLPSPSPSPAWVPSPGVRRRRRRRKQEVLDGPYEELVSASRRPTDCYREMILNGLVRGLYRPPLRLRAGDPANGGEAP</sequence>
<organism evidence="2 3">
    <name type="scientific">Merluccius polli</name>
    <name type="common">Benguela hake</name>
    <name type="synonym">Merluccius cadenati</name>
    <dbReference type="NCBI Taxonomy" id="89951"/>
    <lineage>
        <taxon>Eukaryota</taxon>
        <taxon>Metazoa</taxon>
        <taxon>Chordata</taxon>
        <taxon>Craniata</taxon>
        <taxon>Vertebrata</taxon>
        <taxon>Euteleostomi</taxon>
        <taxon>Actinopterygii</taxon>
        <taxon>Neopterygii</taxon>
        <taxon>Teleostei</taxon>
        <taxon>Neoteleostei</taxon>
        <taxon>Acanthomorphata</taxon>
        <taxon>Zeiogadaria</taxon>
        <taxon>Gadariae</taxon>
        <taxon>Gadiformes</taxon>
        <taxon>Gadoidei</taxon>
        <taxon>Merlucciidae</taxon>
        <taxon>Merluccius</taxon>
    </lineage>
</organism>
<evidence type="ECO:0000313" key="3">
    <source>
        <dbReference type="Proteomes" id="UP001174136"/>
    </source>
</evidence>
<protein>
    <submittedName>
        <fullName evidence="2">Uncharacterized protein</fullName>
    </submittedName>
</protein>
<keyword evidence="3" id="KW-1185">Reference proteome</keyword>
<proteinExistence type="predicted"/>